<dbReference type="GO" id="GO:0005829">
    <property type="term" value="C:cytosol"/>
    <property type="evidence" value="ECO:0007669"/>
    <property type="project" value="TreeGrafter"/>
</dbReference>
<evidence type="ECO:0000256" key="7">
    <source>
        <dbReference type="ARBA" id="ARBA00023163"/>
    </source>
</evidence>
<dbReference type="GO" id="GO:0032993">
    <property type="term" value="C:protein-DNA complex"/>
    <property type="evidence" value="ECO:0007669"/>
    <property type="project" value="TreeGrafter"/>
</dbReference>
<feature type="domain" description="Response regulatory" evidence="10">
    <location>
        <begin position="2"/>
        <end position="116"/>
    </location>
</feature>
<dbReference type="InterPro" id="IPR001867">
    <property type="entry name" value="OmpR/PhoB-type_DNA-bd"/>
</dbReference>
<evidence type="ECO:0000256" key="1">
    <source>
        <dbReference type="ARBA" id="ARBA00004496"/>
    </source>
</evidence>
<dbReference type="PANTHER" id="PTHR48111">
    <property type="entry name" value="REGULATOR OF RPOS"/>
    <property type="match status" value="1"/>
</dbReference>
<gene>
    <name evidence="12" type="ORF">SAMN02745213_00451</name>
</gene>
<dbReference type="InterPro" id="IPR001789">
    <property type="entry name" value="Sig_transdc_resp-reg_receiver"/>
</dbReference>
<proteinExistence type="predicted"/>
<evidence type="ECO:0000313" key="12">
    <source>
        <dbReference type="EMBL" id="SKA58435.1"/>
    </source>
</evidence>
<dbReference type="SUPFAM" id="SSF52172">
    <property type="entry name" value="CheY-like"/>
    <property type="match status" value="1"/>
</dbReference>
<dbReference type="Gene3D" id="3.40.50.2300">
    <property type="match status" value="1"/>
</dbReference>
<keyword evidence="7" id="KW-0804">Transcription</keyword>
<name>A0A1T4V0I2_9GAMM</name>
<dbReference type="CDD" id="cd17624">
    <property type="entry name" value="REC_OmpR_PmrA-like"/>
    <property type="match status" value="1"/>
</dbReference>
<organism evidence="12 13">
    <name type="scientific">Succinivibrio dextrinosolvens DSM 3072</name>
    <dbReference type="NCBI Taxonomy" id="1123324"/>
    <lineage>
        <taxon>Bacteria</taxon>
        <taxon>Pseudomonadati</taxon>
        <taxon>Pseudomonadota</taxon>
        <taxon>Gammaproteobacteria</taxon>
        <taxon>Aeromonadales</taxon>
        <taxon>Succinivibrionaceae</taxon>
        <taxon>Succinivibrio</taxon>
    </lineage>
</organism>
<accession>A0A1T4V0I2</accession>
<dbReference type="Gene3D" id="6.10.250.690">
    <property type="match status" value="1"/>
</dbReference>
<dbReference type="AlphaFoldDB" id="A0A1T4V0I2"/>
<dbReference type="PROSITE" id="PS50110">
    <property type="entry name" value="RESPONSE_REGULATORY"/>
    <property type="match status" value="1"/>
</dbReference>
<dbReference type="GO" id="GO:0000976">
    <property type="term" value="F:transcription cis-regulatory region binding"/>
    <property type="evidence" value="ECO:0007669"/>
    <property type="project" value="TreeGrafter"/>
</dbReference>
<dbReference type="InterPro" id="IPR036388">
    <property type="entry name" value="WH-like_DNA-bd_sf"/>
</dbReference>
<keyword evidence="6 9" id="KW-0238">DNA-binding</keyword>
<dbReference type="FunFam" id="3.40.50.2300:FF:000002">
    <property type="entry name" value="DNA-binding response regulator PhoP"/>
    <property type="match status" value="1"/>
</dbReference>
<keyword evidence="5" id="KW-0805">Transcription regulation</keyword>
<dbReference type="InterPro" id="IPR016032">
    <property type="entry name" value="Sig_transdc_resp-reg_C-effctor"/>
</dbReference>
<dbReference type="SUPFAM" id="SSF46894">
    <property type="entry name" value="C-terminal effector domain of the bipartite response regulators"/>
    <property type="match status" value="1"/>
</dbReference>
<dbReference type="Pfam" id="PF00486">
    <property type="entry name" value="Trans_reg_C"/>
    <property type="match status" value="1"/>
</dbReference>
<evidence type="ECO:0000256" key="5">
    <source>
        <dbReference type="ARBA" id="ARBA00023015"/>
    </source>
</evidence>
<keyword evidence="4" id="KW-0902">Two-component regulatory system</keyword>
<keyword evidence="2" id="KW-0963">Cytoplasm</keyword>
<dbReference type="InterPro" id="IPR011006">
    <property type="entry name" value="CheY-like_superfamily"/>
</dbReference>
<dbReference type="Gene3D" id="1.10.10.10">
    <property type="entry name" value="Winged helix-like DNA-binding domain superfamily/Winged helix DNA-binding domain"/>
    <property type="match status" value="1"/>
</dbReference>
<evidence type="ECO:0000259" key="11">
    <source>
        <dbReference type="PROSITE" id="PS51755"/>
    </source>
</evidence>
<reference evidence="13" key="1">
    <citation type="submission" date="2017-02" db="EMBL/GenBank/DDBJ databases">
        <authorList>
            <person name="Varghese N."/>
            <person name="Submissions S."/>
        </authorList>
    </citation>
    <scope>NUCLEOTIDE SEQUENCE [LARGE SCALE GENOMIC DNA]</scope>
    <source>
        <strain evidence="13">DSM 3072</strain>
    </source>
</reference>
<dbReference type="PANTHER" id="PTHR48111:SF35">
    <property type="entry name" value="TRANSCRIPTIONAL REGULATORY PROTEIN QSEB"/>
    <property type="match status" value="1"/>
</dbReference>
<dbReference type="EMBL" id="FUXX01000004">
    <property type="protein sequence ID" value="SKA58435.1"/>
    <property type="molecule type" value="Genomic_DNA"/>
</dbReference>
<comment type="subcellular location">
    <subcellularLocation>
        <location evidence="1">Cytoplasm</location>
    </subcellularLocation>
</comment>
<dbReference type="Proteomes" id="UP000242432">
    <property type="component" value="Unassembled WGS sequence"/>
</dbReference>
<evidence type="ECO:0000256" key="3">
    <source>
        <dbReference type="ARBA" id="ARBA00022553"/>
    </source>
</evidence>
<evidence type="ECO:0000256" key="4">
    <source>
        <dbReference type="ARBA" id="ARBA00023012"/>
    </source>
</evidence>
<dbReference type="STRING" id="83771.SAMN02910357_01523"/>
<dbReference type="InterPro" id="IPR039420">
    <property type="entry name" value="WalR-like"/>
</dbReference>
<evidence type="ECO:0000313" key="13">
    <source>
        <dbReference type="Proteomes" id="UP000242432"/>
    </source>
</evidence>
<dbReference type="RefSeq" id="WP_031490974.1">
    <property type="nucleotide sequence ID" value="NZ_FUXX01000004.1"/>
</dbReference>
<evidence type="ECO:0000256" key="2">
    <source>
        <dbReference type="ARBA" id="ARBA00022490"/>
    </source>
</evidence>
<protein>
    <submittedName>
        <fullName evidence="12">Two-component system, OmpR family, response regulator</fullName>
    </submittedName>
</protein>
<dbReference type="SMART" id="SM00448">
    <property type="entry name" value="REC"/>
    <property type="match status" value="1"/>
</dbReference>
<evidence type="ECO:0000256" key="6">
    <source>
        <dbReference type="ARBA" id="ARBA00023125"/>
    </source>
</evidence>
<evidence type="ECO:0000256" key="8">
    <source>
        <dbReference type="PROSITE-ProRule" id="PRU00169"/>
    </source>
</evidence>
<keyword evidence="3 8" id="KW-0597">Phosphoprotein</keyword>
<dbReference type="Pfam" id="PF00072">
    <property type="entry name" value="Response_reg"/>
    <property type="match status" value="1"/>
</dbReference>
<dbReference type="GO" id="GO:0006355">
    <property type="term" value="P:regulation of DNA-templated transcription"/>
    <property type="evidence" value="ECO:0007669"/>
    <property type="project" value="InterPro"/>
</dbReference>
<dbReference type="CDD" id="cd00383">
    <property type="entry name" value="trans_reg_C"/>
    <property type="match status" value="1"/>
</dbReference>
<feature type="modified residue" description="4-aspartylphosphate" evidence="8">
    <location>
        <position position="51"/>
    </location>
</feature>
<keyword evidence="13" id="KW-1185">Reference proteome</keyword>
<dbReference type="GO" id="GO:0000156">
    <property type="term" value="F:phosphorelay response regulator activity"/>
    <property type="evidence" value="ECO:0007669"/>
    <property type="project" value="TreeGrafter"/>
</dbReference>
<feature type="domain" description="OmpR/PhoB-type" evidence="11">
    <location>
        <begin position="123"/>
        <end position="224"/>
    </location>
</feature>
<dbReference type="PROSITE" id="PS51755">
    <property type="entry name" value="OMPR_PHOB"/>
    <property type="match status" value="1"/>
</dbReference>
<sequence>MRILVVEDDPLISNALENSLKSSAYAVDCVSDGNQALYAPKDISYDCILLDLGLPGIDGVQLLKTWRSESIFTPVIIITARDGLDDRIQGLDVGADDYVVKPFDLTELLARIRAVTRRSANSNDVVSFTNGTLTLDPVTHEVMVKDEAGVLSHCPLTSREYSLLEALLRRPGAVLSRETLEDKIYAFGEEVESNAIEFIIHNLRKKVGSANIKNVRGVGWKVIKGN</sequence>
<dbReference type="SMART" id="SM00862">
    <property type="entry name" value="Trans_reg_C"/>
    <property type="match status" value="1"/>
</dbReference>
<feature type="DNA-binding region" description="OmpR/PhoB-type" evidence="9">
    <location>
        <begin position="123"/>
        <end position="224"/>
    </location>
</feature>
<evidence type="ECO:0000256" key="9">
    <source>
        <dbReference type="PROSITE-ProRule" id="PRU01091"/>
    </source>
</evidence>
<evidence type="ECO:0000259" key="10">
    <source>
        <dbReference type="PROSITE" id="PS50110"/>
    </source>
</evidence>